<protein>
    <submittedName>
        <fullName evidence="7">Polysaccharide biosynthesis protein</fullName>
    </submittedName>
</protein>
<feature type="transmembrane region" description="Helical" evidence="6">
    <location>
        <begin position="342"/>
        <end position="362"/>
    </location>
</feature>
<evidence type="ECO:0000313" key="7">
    <source>
        <dbReference type="EMBL" id="KWZ85248.1"/>
    </source>
</evidence>
<feature type="transmembrane region" description="Helical" evidence="6">
    <location>
        <begin position="21"/>
        <end position="43"/>
    </location>
</feature>
<keyword evidence="5 6" id="KW-0472">Membrane</keyword>
<dbReference type="Proteomes" id="UP000070376">
    <property type="component" value="Unassembled WGS sequence"/>
</dbReference>
<feature type="transmembrane region" description="Helical" evidence="6">
    <location>
        <begin position="265"/>
        <end position="284"/>
    </location>
</feature>
<dbReference type="CDD" id="cd13128">
    <property type="entry name" value="MATE_Wzx_like"/>
    <property type="match status" value="1"/>
</dbReference>
<organism evidence="7 8">
    <name type="scientific">Heyndrickxia coagulans</name>
    <name type="common">Weizmannia coagulans</name>
    <dbReference type="NCBI Taxonomy" id="1398"/>
    <lineage>
        <taxon>Bacteria</taxon>
        <taxon>Bacillati</taxon>
        <taxon>Bacillota</taxon>
        <taxon>Bacilli</taxon>
        <taxon>Bacillales</taxon>
        <taxon>Bacillaceae</taxon>
        <taxon>Heyndrickxia</taxon>
    </lineage>
</organism>
<keyword evidence="2" id="KW-1003">Cell membrane</keyword>
<feature type="transmembrane region" description="Helical" evidence="6">
    <location>
        <begin position="155"/>
        <end position="175"/>
    </location>
</feature>
<evidence type="ECO:0000256" key="2">
    <source>
        <dbReference type="ARBA" id="ARBA00022475"/>
    </source>
</evidence>
<gene>
    <name evidence="7" type="ORF">HMPREF3213_00542</name>
</gene>
<proteinExistence type="predicted"/>
<dbReference type="GO" id="GO:0005886">
    <property type="term" value="C:plasma membrane"/>
    <property type="evidence" value="ECO:0007669"/>
    <property type="project" value="UniProtKB-SubCell"/>
</dbReference>
<accession>A0A133L0E9</accession>
<evidence type="ECO:0000313" key="8">
    <source>
        <dbReference type="Proteomes" id="UP000070376"/>
    </source>
</evidence>
<feature type="transmembrane region" description="Helical" evidence="6">
    <location>
        <begin position="49"/>
        <end position="72"/>
    </location>
</feature>
<feature type="transmembrane region" description="Helical" evidence="6">
    <location>
        <begin position="395"/>
        <end position="417"/>
    </location>
</feature>
<evidence type="ECO:0000256" key="1">
    <source>
        <dbReference type="ARBA" id="ARBA00004651"/>
    </source>
</evidence>
<dbReference type="EMBL" id="LRPN01000018">
    <property type="protein sequence ID" value="KWZ85248.1"/>
    <property type="molecule type" value="Genomic_DNA"/>
</dbReference>
<dbReference type="AlphaFoldDB" id="A0A133L0E9"/>
<evidence type="ECO:0000256" key="3">
    <source>
        <dbReference type="ARBA" id="ARBA00022692"/>
    </source>
</evidence>
<dbReference type="PATRIC" id="fig|1398.22.peg.538"/>
<keyword evidence="4 6" id="KW-1133">Transmembrane helix</keyword>
<feature type="transmembrane region" description="Helical" evidence="6">
    <location>
        <begin position="369"/>
        <end position="389"/>
    </location>
</feature>
<evidence type="ECO:0000256" key="6">
    <source>
        <dbReference type="SAM" id="Phobius"/>
    </source>
</evidence>
<feature type="transmembrane region" description="Helical" evidence="6">
    <location>
        <begin position="227"/>
        <end position="250"/>
    </location>
</feature>
<dbReference type="PANTHER" id="PTHR30250:SF11">
    <property type="entry name" value="O-ANTIGEN TRANSPORTER-RELATED"/>
    <property type="match status" value="1"/>
</dbReference>
<keyword evidence="3 6" id="KW-0812">Transmembrane</keyword>
<dbReference type="PANTHER" id="PTHR30250">
    <property type="entry name" value="PST FAMILY PREDICTED COLANIC ACID TRANSPORTER"/>
    <property type="match status" value="1"/>
</dbReference>
<feature type="transmembrane region" description="Helical" evidence="6">
    <location>
        <begin position="129"/>
        <end position="148"/>
    </location>
</feature>
<sequence>MLDGSKFKGKMNTKKRLYNNILPLFLLKGFEYVIPILLVPYLVNVLGSATFGSMSLALSISYLGATITNYGFDLTATRNISIAKGNKKAVSKIFSTVLTAKITLLIICFLIMNLMIFFVSSYQSDWKSYYASFLYVVGSALFPIWLFQGIEKMKYITMLNIIPKIFLTLLIFILVKDKNDIVTAVILQSIPLLISGILGIFVSIKILKVNYKYPNLSEVISCFKDGWSVFISSFMTYILASSGVLVLGLFASREIVGIYSAIEKLIKAIIGLFSPFFQALFPLVSEKFNQNEKKGLDFLVKISSFIMPLTILLTIIIFTFSKLILLLMYGENYIEYKNVLRVFLIWFLLSVLNNFIGIQYLIASGKQKVYSKCFIISATFTLILFFALIPKFNLWGTVLSVVIGELILTVSMVIYIFDYKKRKIMFLDNKVGEKN</sequence>
<name>A0A133L0E9_HEYCO</name>
<evidence type="ECO:0000256" key="5">
    <source>
        <dbReference type="ARBA" id="ARBA00023136"/>
    </source>
</evidence>
<feature type="transmembrane region" description="Helical" evidence="6">
    <location>
        <begin position="305"/>
        <end position="330"/>
    </location>
</feature>
<reference evidence="8" key="1">
    <citation type="submission" date="2016-01" db="EMBL/GenBank/DDBJ databases">
        <authorList>
            <person name="Mitreva M."/>
            <person name="Pepin K.H."/>
            <person name="Mihindukulasuriya K.A."/>
            <person name="Fulton R."/>
            <person name="Fronick C."/>
            <person name="O'Laughlin M."/>
            <person name="Miner T."/>
            <person name="Herter B."/>
            <person name="Rosa B.A."/>
            <person name="Cordes M."/>
            <person name="Tomlinson C."/>
            <person name="Wollam A."/>
            <person name="Palsikar V.B."/>
            <person name="Mardis E.R."/>
            <person name="Wilson R.K."/>
        </authorList>
    </citation>
    <scope>NUCLEOTIDE SEQUENCE [LARGE SCALE GENOMIC DNA]</scope>
    <source>
        <strain evidence="8">GED7749B</strain>
    </source>
</reference>
<dbReference type="Pfam" id="PF01943">
    <property type="entry name" value="Polysacc_synt"/>
    <property type="match status" value="1"/>
</dbReference>
<dbReference type="InterPro" id="IPR050833">
    <property type="entry name" value="Poly_Biosynth_Transport"/>
</dbReference>
<evidence type="ECO:0000256" key="4">
    <source>
        <dbReference type="ARBA" id="ARBA00022989"/>
    </source>
</evidence>
<feature type="transmembrane region" description="Helical" evidence="6">
    <location>
        <begin position="181"/>
        <end position="207"/>
    </location>
</feature>
<dbReference type="InterPro" id="IPR002797">
    <property type="entry name" value="Polysacc_synth"/>
</dbReference>
<comment type="subcellular location">
    <subcellularLocation>
        <location evidence="1">Cell membrane</location>
        <topology evidence="1">Multi-pass membrane protein</topology>
    </subcellularLocation>
</comment>
<comment type="caution">
    <text evidence="7">The sequence shown here is derived from an EMBL/GenBank/DDBJ whole genome shotgun (WGS) entry which is preliminary data.</text>
</comment>
<feature type="transmembrane region" description="Helical" evidence="6">
    <location>
        <begin position="93"/>
        <end position="117"/>
    </location>
</feature>